<dbReference type="RefSeq" id="WP_230754643.1">
    <property type="nucleotide sequence ID" value="NZ_JAINWA010000001.1"/>
</dbReference>
<proteinExistence type="predicted"/>
<gene>
    <name evidence="1" type="ORF">K7J14_06845</name>
    <name evidence="2" type="ORF">K7J14_07170</name>
</gene>
<protein>
    <submittedName>
        <fullName evidence="2">Uncharacterized protein</fullName>
    </submittedName>
</protein>
<evidence type="ECO:0000313" key="2">
    <source>
        <dbReference type="EMBL" id="MCD1654485.1"/>
    </source>
</evidence>
<evidence type="ECO:0000313" key="3">
    <source>
        <dbReference type="Proteomes" id="UP001198163"/>
    </source>
</evidence>
<keyword evidence="3" id="KW-1185">Reference proteome</keyword>
<name>A0AAE3EGG6_9SPIR</name>
<evidence type="ECO:0000313" key="1">
    <source>
        <dbReference type="EMBL" id="MCD1654421.1"/>
    </source>
</evidence>
<reference evidence="2" key="1">
    <citation type="submission" date="2021-08" db="EMBL/GenBank/DDBJ databases">
        <title>Comparative analyses of Brucepasteria parasyntrophica and Teretinema zuelzerae.</title>
        <authorList>
            <person name="Song Y."/>
            <person name="Brune A."/>
        </authorList>
    </citation>
    <scope>NUCLEOTIDE SEQUENCE</scope>
    <source>
        <strain evidence="2">DSM 1903</strain>
    </source>
</reference>
<comment type="caution">
    <text evidence="2">The sequence shown here is derived from an EMBL/GenBank/DDBJ whole genome shotgun (WGS) entry which is preliminary data.</text>
</comment>
<organism evidence="2 3">
    <name type="scientific">Teretinema zuelzerae</name>
    <dbReference type="NCBI Taxonomy" id="156"/>
    <lineage>
        <taxon>Bacteria</taxon>
        <taxon>Pseudomonadati</taxon>
        <taxon>Spirochaetota</taxon>
        <taxon>Spirochaetia</taxon>
        <taxon>Spirochaetales</taxon>
        <taxon>Treponemataceae</taxon>
        <taxon>Teretinema</taxon>
    </lineage>
</organism>
<dbReference type="Proteomes" id="UP001198163">
    <property type="component" value="Unassembled WGS sequence"/>
</dbReference>
<accession>A0AAE3EGG6</accession>
<dbReference type="AlphaFoldDB" id="A0AAE3EGG6"/>
<dbReference type="EMBL" id="JAINWA010000001">
    <property type="protein sequence ID" value="MCD1654421.1"/>
    <property type="molecule type" value="Genomic_DNA"/>
</dbReference>
<dbReference type="EMBL" id="JAINWA010000002">
    <property type="protein sequence ID" value="MCD1654485.1"/>
    <property type="molecule type" value="Genomic_DNA"/>
</dbReference>
<sequence length="111" mass="13194">MTSVKKSETRGLYRSHDKKLVYGQVDTILLHPKMYFSKRRLSRMAPYQIFTGVGFVCTVLDDRLQADTWFFKDKKSLNRFMRQVKDSLHCIEECFYASVVQQNTEDPFQNR</sequence>